<gene>
    <name evidence="1" type="ORF">PSON_ATCC_30995.1.T0560031</name>
</gene>
<sequence>MIMIILQLIKISNQMQKVLNQQSPIIILAIVLHTQFKKQRLKILYFLIHHNYVILVKEKEGQIITQFFIQYPQQIILKFYLRKINLCYYFQLMQNIFQLAKMLSLILQIIQIYIQKQIDESVSVNLFFLFLQNQK</sequence>
<proteinExistence type="predicted"/>
<evidence type="ECO:0000313" key="1">
    <source>
        <dbReference type="EMBL" id="CAD8090471.1"/>
    </source>
</evidence>
<protein>
    <submittedName>
        <fullName evidence="1">Uncharacterized protein</fullName>
    </submittedName>
</protein>
<reference evidence="1" key="1">
    <citation type="submission" date="2021-01" db="EMBL/GenBank/DDBJ databases">
        <authorList>
            <consortium name="Genoscope - CEA"/>
            <person name="William W."/>
        </authorList>
    </citation>
    <scope>NUCLEOTIDE SEQUENCE</scope>
</reference>
<dbReference type="AlphaFoldDB" id="A0A8S1NJT7"/>
<dbReference type="Proteomes" id="UP000692954">
    <property type="component" value="Unassembled WGS sequence"/>
</dbReference>
<evidence type="ECO:0000313" key="2">
    <source>
        <dbReference type="Proteomes" id="UP000692954"/>
    </source>
</evidence>
<comment type="caution">
    <text evidence="1">The sequence shown here is derived from an EMBL/GenBank/DDBJ whole genome shotgun (WGS) entry which is preliminary data.</text>
</comment>
<dbReference type="EMBL" id="CAJJDN010000056">
    <property type="protein sequence ID" value="CAD8090471.1"/>
    <property type="molecule type" value="Genomic_DNA"/>
</dbReference>
<name>A0A8S1NJT7_9CILI</name>
<keyword evidence="2" id="KW-1185">Reference proteome</keyword>
<organism evidence="1 2">
    <name type="scientific">Paramecium sonneborni</name>
    <dbReference type="NCBI Taxonomy" id="65129"/>
    <lineage>
        <taxon>Eukaryota</taxon>
        <taxon>Sar</taxon>
        <taxon>Alveolata</taxon>
        <taxon>Ciliophora</taxon>
        <taxon>Intramacronucleata</taxon>
        <taxon>Oligohymenophorea</taxon>
        <taxon>Peniculida</taxon>
        <taxon>Parameciidae</taxon>
        <taxon>Paramecium</taxon>
    </lineage>
</organism>
<accession>A0A8S1NJT7</accession>